<dbReference type="RefSeq" id="WP_151699760.1">
    <property type="nucleotide sequence ID" value="NZ_CP031223.1"/>
</dbReference>
<keyword evidence="2" id="KW-1185">Reference proteome</keyword>
<proteinExistence type="predicted"/>
<accession>A0A5J6SLM7</accession>
<organism evidence="1 2">
    <name type="scientific">Psychrobacillus glaciei</name>
    <dbReference type="NCBI Taxonomy" id="2283160"/>
    <lineage>
        <taxon>Bacteria</taxon>
        <taxon>Bacillati</taxon>
        <taxon>Bacillota</taxon>
        <taxon>Bacilli</taxon>
        <taxon>Bacillales</taxon>
        <taxon>Bacillaceae</taxon>
        <taxon>Psychrobacillus</taxon>
    </lineage>
</organism>
<protein>
    <submittedName>
        <fullName evidence="1">Uncharacterized protein</fullName>
    </submittedName>
</protein>
<dbReference type="AlphaFoldDB" id="A0A5J6SLM7"/>
<dbReference type="EMBL" id="CP031223">
    <property type="protein sequence ID" value="QFF98825.1"/>
    <property type="molecule type" value="Genomic_DNA"/>
</dbReference>
<evidence type="ECO:0000313" key="1">
    <source>
        <dbReference type="EMBL" id="QFF98825.1"/>
    </source>
</evidence>
<sequence length="126" mass="14746">MSSYTKHFIDEAKIVLQLALARKVAFNENDGNKKSLKYIEAEQVLYNYLVKMDTSELKYLEYFIHNGSNVEKTANDFDISLISEIFKTPIEPSIPIRYSRNDIIRVNHIMKQENLHIYLNAAIKNF</sequence>
<dbReference type="Proteomes" id="UP000325517">
    <property type="component" value="Chromosome"/>
</dbReference>
<gene>
    <name evidence="1" type="ORF">PB01_08255</name>
</gene>
<name>A0A5J6SLM7_9BACI</name>
<reference evidence="1 2" key="1">
    <citation type="submission" date="2018-07" db="EMBL/GenBank/DDBJ databases">
        <title>Complete genome sequence of Psychrobacillus sp. PB01, isolated from iceberg, and comparative genome analysis of Psychrobacillus strains.</title>
        <authorList>
            <person name="Lee P.C."/>
        </authorList>
    </citation>
    <scope>NUCLEOTIDE SEQUENCE [LARGE SCALE GENOMIC DNA]</scope>
    <source>
        <strain evidence="1 2">PB01</strain>
    </source>
</reference>
<evidence type="ECO:0000313" key="2">
    <source>
        <dbReference type="Proteomes" id="UP000325517"/>
    </source>
</evidence>
<dbReference type="KEGG" id="psyo:PB01_08255"/>